<proteinExistence type="predicted"/>
<gene>
    <name evidence="1" type="ORF">NPIL_344081</name>
</gene>
<name>A0A8X6TX25_NEPPI</name>
<accession>A0A8X6TX25</accession>
<organism evidence="1 2">
    <name type="scientific">Nephila pilipes</name>
    <name type="common">Giant wood spider</name>
    <name type="synonym">Nephila maculata</name>
    <dbReference type="NCBI Taxonomy" id="299642"/>
    <lineage>
        <taxon>Eukaryota</taxon>
        <taxon>Metazoa</taxon>
        <taxon>Ecdysozoa</taxon>
        <taxon>Arthropoda</taxon>
        <taxon>Chelicerata</taxon>
        <taxon>Arachnida</taxon>
        <taxon>Araneae</taxon>
        <taxon>Araneomorphae</taxon>
        <taxon>Entelegynae</taxon>
        <taxon>Araneoidea</taxon>
        <taxon>Nephilidae</taxon>
        <taxon>Nephila</taxon>
    </lineage>
</organism>
<evidence type="ECO:0000313" key="1">
    <source>
        <dbReference type="EMBL" id="GFT59396.1"/>
    </source>
</evidence>
<feature type="non-terminal residue" evidence="1">
    <location>
        <position position="1"/>
    </location>
</feature>
<dbReference type="EMBL" id="BMAW01067365">
    <property type="protein sequence ID" value="GFT59396.1"/>
    <property type="molecule type" value="Genomic_DNA"/>
</dbReference>
<keyword evidence="2" id="KW-1185">Reference proteome</keyword>
<reference evidence="1" key="1">
    <citation type="submission" date="2020-08" db="EMBL/GenBank/DDBJ databases">
        <title>Multicomponent nature underlies the extraordinary mechanical properties of spider dragline silk.</title>
        <authorList>
            <person name="Kono N."/>
            <person name="Nakamura H."/>
            <person name="Mori M."/>
            <person name="Yoshida Y."/>
            <person name="Ohtoshi R."/>
            <person name="Malay A.D."/>
            <person name="Moran D.A.P."/>
            <person name="Tomita M."/>
            <person name="Numata K."/>
            <person name="Arakawa K."/>
        </authorList>
    </citation>
    <scope>NUCLEOTIDE SEQUENCE</scope>
</reference>
<comment type="caution">
    <text evidence="1">The sequence shown here is derived from an EMBL/GenBank/DDBJ whole genome shotgun (WGS) entry which is preliminary data.</text>
</comment>
<dbReference type="AlphaFoldDB" id="A0A8X6TX25"/>
<dbReference type="Proteomes" id="UP000887013">
    <property type="component" value="Unassembled WGS sequence"/>
</dbReference>
<evidence type="ECO:0000313" key="2">
    <source>
        <dbReference type="Proteomes" id="UP000887013"/>
    </source>
</evidence>
<sequence>ELNAFIGECMEKYLKENGVNMSLELKEEAEEVEDDLRFLHFEYLKKKKASQILHRNQVKFLRHMGMLPKPETASAEVSADFPIDLDTFRYYAEKYVSLKDL</sequence>
<protein>
    <submittedName>
        <fullName evidence="1">Uncharacterized protein</fullName>
    </submittedName>
</protein>